<accession>A0A7Y7IEY7</accession>
<evidence type="ECO:0000313" key="1">
    <source>
        <dbReference type="EMBL" id="NVM94220.1"/>
    </source>
</evidence>
<organism evidence="1 2">
    <name type="scientific">Arthrobacter wenxiniae</name>
    <dbReference type="NCBI Taxonomy" id="2713570"/>
    <lineage>
        <taxon>Bacteria</taxon>
        <taxon>Bacillati</taxon>
        <taxon>Actinomycetota</taxon>
        <taxon>Actinomycetes</taxon>
        <taxon>Micrococcales</taxon>
        <taxon>Micrococcaceae</taxon>
        <taxon>Arthrobacter</taxon>
    </lineage>
</organism>
<proteinExistence type="predicted"/>
<keyword evidence="2" id="KW-1185">Reference proteome</keyword>
<dbReference type="Pfam" id="PF12900">
    <property type="entry name" value="Pyridox_ox_2"/>
    <property type="match status" value="1"/>
</dbReference>
<dbReference type="AlphaFoldDB" id="A0A7Y7IEY7"/>
<dbReference type="InterPro" id="IPR024747">
    <property type="entry name" value="Pyridox_Oxase-rel"/>
</dbReference>
<dbReference type="RefSeq" id="WP_176633945.1">
    <property type="nucleotide sequence ID" value="NZ_JAAMFM010000004.1"/>
</dbReference>
<sequence>MRDNAVAPEAGILTTEQCWKLLSETSVGRLAVTVGGRPDVFPINYRIDEQTLLFRTGGGTKLDAIGADARVAVEADAVSAEFGLAWSVVVKGRAEVSEDSGPALNSTSQGLFPWQGVGRDRLVRIVPETVTGRRFALDASMTWHVPLDEAIRAGLE</sequence>
<name>A0A7Y7IEY7_9MICC</name>
<dbReference type="InterPro" id="IPR012349">
    <property type="entry name" value="Split_barrel_FMN-bd"/>
</dbReference>
<comment type="caution">
    <text evidence="1">The sequence shown here is derived from an EMBL/GenBank/DDBJ whole genome shotgun (WGS) entry which is preliminary data.</text>
</comment>
<dbReference type="Proteomes" id="UP000543556">
    <property type="component" value="Unassembled WGS sequence"/>
</dbReference>
<gene>
    <name evidence="1" type="ORF">G6034_04710</name>
</gene>
<dbReference type="SUPFAM" id="SSF50475">
    <property type="entry name" value="FMN-binding split barrel"/>
    <property type="match status" value="1"/>
</dbReference>
<protein>
    <submittedName>
        <fullName evidence="1">Pyridoxamine 5'-phosphate oxidase family protein</fullName>
    </submittedName>
</protein>
<reference evidence="1 2" key="1">
    <citation type="submission" date="2020-02" db="EMBL/GenBank/DDBJ databases">
        <title>Genome sequence of strain AETb3-4.</title>
        <authorList>
            <person name="Gao J."/>
            <person name="Zhang X."/>
        </authorList>
    </citation>
    <scope>NUCLEOTIDE SEQUENCE [LARGE SCALE GENOMIC DNA]</scope>
    <source>
        <strain evidence="1 2">AETb3-4</strain>
    </source>
</reference>
<dbReference type="Gene3D" id="2.30.110.10">
    <property type="entry name" value="Electron Transport, Fmn-binding Protein, Chain A"/>
    <property type="match status" value="1"/>
</dbReference>
<dbReference type="EMBL" id="JAAMFM010000004">
    <property type="protein sequence ID" value="NVM94220.1"/>
    <property type="molecule type" value="Genomic_DNA"/>
</dbReference>
<evidence type="ECO:0000313" key="2">
    <source>
        <dbReference type="Proteomes" id="UP000543556"/>
    </source>
</evidence>